<organism evidence="2 3">
    <name type="scientific">Ostreobium quekettii</name>
    <dbReference type="NCBI Taxonomy" id="121088"/>
    <lineage>
        <taxon>Eukaryota</taxon>
        <taxon>Viridiplantae</taxon>
        <taxon>Chlorophyta</taxon>
        <taxon>core chlorophytes</taxon>
        <taxon>Ulvophyceae</taxon>
        <taxon>TCBD clade</taxon>
        <taxon>Bryopsidales</taxon>
        <taxon>Ostreobineae</taxon>
        <taxon>Ostreobiaceae</taxon>
        <taxon>Ostreobium</taxon>
    </lineage>
</organism>
<keyword evidence="3" id="KW-1185">Reference proteome</keyword>
<accession>A0A8S1IK91</accession>
<dbReference type="Proteomes" id="UP000708148">
    <property type="component" value="Unassembled WGS sequence"/>
</dbReference>
<sequence>MLENLVLAVSNKVGALMWIAKVQSVVGEAFATSRLGMKAMGLGLIHLEDMQTRCKLVAVVHIWKIGGLCGAPGHTTASTWWLVKLNKGADNANRPGTIRLGGMLWSKAPNWLERLLNFPYLLPAAFAFMGYSMIIWPYFWVMMLLLTGVVGGATLLKASNDKAAIVRWTFMMTFYFSTLLLVMFYDLLTVAAGWVYEGVPYWEAVDRAYESGDTECVLLPSQSSWRQIEVPR</sequence>
<gene>
    <name evidence="2" type="ORF">OSTQU699_LOCUS249</name>
</gene>
<reference evidence="2" key="1">
    <citation type="submission" date="2020-12" db="EMBL/GenBank/DDBJ databases">
        <authorList>
            <person name="Iha C."/>
        </authorList>
    </citation>
    <scope>NUCLEOTIDE SEQUENCE</scope>
</reference>
<dbReference type="AlphaFoldDB" id="A0A8S1IK91"/>
<feature type="transmembrane region" description="Helical" evidence="1">
    <location>
        <begin position="168"/>
        <end position="196"/>
    </location>
</feature>
<evidence type="ECO:0000313" key="2">
    <source>
        <dbReference type="EMBL" id="CAD7694889.1"/>
    </source>
</evidence>
<proteinExistence type="predicted"/>
<keyword evidence="1" id="KW-0472">Membrane</keyword>
<keyword evidence="1" id="KW-0812">Transmembrane</keyword>
<keyword evidence="1" id="KW-1133">Transmembrane helix</keyword>
<evidence type="ECO:0000313" key="3">
    <source>
        <dbReference type="Proteomes" id="UP000708148"/>
    </source>
</evidence>
<dbReference type="EMBL" id="CAJHUC010000280">
    <property type="protein sequence ID" value="CAD7694889.1"/>
    <property type="molecule type" value="Genomic_DNA"/>
</dbReference>
<evidence type="ECO:0000256" key="1">
    <source>
        <dbReference type="SAM" id="Phobius"/>
    </source>
</evidence>
<comment type="caution">
    <text evidence="2">The sequence shown here is derived from an EMBL/GenBank/DDBJ whole genome shotgun (WGS) entry which is preliminary data.</text>
</comment>
<protein>
    <submittedName>
        <fullName evidence="2">Uncharacterized protein</fullName>
    </submittedName>
</protein>
<name>A0A8S1IK91_9CHLO</name>
<feature type="transmembrane region" description="Helical" evidence="1">
    <location>
        <begin position="138"/>
        <end position="156"/>
    </location>
</feature>